<reference evidence="1" key="1">
    <citation type="submission" date="2019-03" db="EMBL/GenBank/DDBJ databases">
        <title>WGS assembly of Setaria viridis.</title>
        <authorList>
            <person name="Huang P."/>
            <person name="Jenkins J."/>
            <person name="Grimwood J."/>
            <person name="Barry K."/>
            <person name="Healey A."/>
            <person name="Mamidi S."/>
            <person name="Sreedasyam A."/>
            <person name="Shu S."/>
            <person name="Feldman M."/>
            <person name="Wu J."/>
            <person name="Yu Y."/>
            <person name="Chen C."/>
            <person name="Johnson J."/>
            <person name="Rokhsar D."/>
            <person name="Baxter I."/>
            <person name="Schmutz J."/>
            <person name="Brutnell T."/>
            <person name="Kellogg E."/>
        </authorList>
    </citation>
    <scope>NUCLEOTIDE SEQUENCE [LARGE SCALE GENOMIC DNA]</scope>
</reference>
<evidence type="ECO:0000313" key="2">
    <source>
        <dbReference type="Proteomes" id="UP000298652"/>
    </source>
</evidence>
<gene>
    <name evidence="1" type="ORF">SEVIR_6G004800v2</name>
</gene>
<keyword evidence="2" id="KW-1185">Reference proteome</keyword>
<organism evidence="1 2">
    <name type="scientific">Setaria viridis</name>
    <name type="common">Green bristlegrass</name>
    <name type="synonym">Setaria italica subsp. viridis</name>
    <dbReference type="NCBI Taxonomy" id="4556"/>
    <lineage>
        <taxon>Eukaryota</taxon>
        <taxon>Viridiplantae</taxon>
        <taxon>Streptophyta</taxon>
        <taxon>Embryophyta</taxon>
        <taxon>Tracheophyta</taxon>
        <taxon>Spermatophyta</taxon>
        <taxon>Magnoliopsida</taxon>
        <taxon>Liliopsida</taxon>
        <taxon>Poales</taxon>
        <taxon>Poaceae</taxon>
        <taxon>PACMAD clade</taxon>
        <taxon>Panicoideae</taxon>
        <taxon>Panicodae</taxon>
        <taxon>Paniceae</taxon>
        <taxon>Cenchrinae</taxon>
        <taxon>Setaria</taxon>
    </lineage>
</organism>
<dbReference type="Gramene" id="TKW08071">
    <property type="protein sequence ID" value="TKW08071"/>
    <property type="gene ID" value="SEVIR_6G004800v2"/>
</dbReference>
<name>A0A4U6TYK4_SETVI</name>
<protein>
    <submittedName>
        <fullName evidence="1">Uncharacterized protein</fullName>
    </submittedName>
</protein>
<dbReference type="AlphaFoldDB" id="A0A4U6TYK4"/>
<sequence>MEHRGLPLRDAVDRVVGAAPPDTAGMVAVSAQGEVCVRYNIMGMFRACVTEDGHTELAVWTEDIPIHADPDAGAAAAAEEQIMETTLSAAALRRKTISSSLSCSRAAICTFDNPIKQFRHLHRSKDANVM</sequence>
<dbReference type="Gene3D" id="3.60.20.30">
    <property type="entry name" value="(Glycosyl)asparaginase"/>
    <property type="match status" value="1"/>
</dbReference>
<dbReference type="EMBL" id="CM016557">
    <property type="protein sequence ID" value="TKW08071.1"/>
    <property type="molecule type" value="Genomic_DNA"/>
</dbReference>
<proteinExistence type="predicted"/>
<dbReference type="Proteomes" id="UP000298652">
    <property type="component" value="Chromosome 6"/>
</dbReference>
<accession>A0A4U6TYK4</accession>
<evidence type="ECO:0000313" key="1">
    <source>
        <dbReference type="EMBL" id="TKW08071.1"/>
    </source>
</evidence>